<name>A0A7R7VR52_ASPCH</name>
<gene>
    <name evidence="1" type="ORF">ACHE_50475S</name>
</gene>
<dbReference type="KEGG" id="ache:ACHE_50475S"/>
<sequence length="99" mass="10786">MSQLGYVGFFMERQRVLEVLYNSIVDKSRLHTLKRVTAVRSTDAGTVVVAADGSEMSCDFVAGADGVRSVVCRGIQERSVSHEKAKELSPLLMAHRSGS</sequence>
<dbReference type="PANTHER" id="PTHR47356">
    <property type="entry name" value="FAD-DEPENDENT MONOOXYGENASE ASQG-RELATED"/>
    <property type="match status" value="1"/>
</dbReference>
<proteinExistence type="predicted"/>
<dbReference type="AlphaFoldDB" id="A0A7R7VR52"/>
<accession>A0A7R7VR52</accession>
<dbReference type="Proteomes" id="UP000637239">
    <property type="component" value="Chromosome 5"/>
</dbReference>
<evidence type="ECO:0000313" key="1">
    <source>
        <dbReference type="EMBL" id="BCR89277.1"/>
    </source>
</evidence>
<dbReference type="InterPro" id="IPR050562">
    <property type="entry name" value="FAD_mOase_fung"/>
</dbReference>
<evidence type="ECO:0000313" key="2">
    <source>
        <dbReference type="Proteomes" id="UP000637239"/>
    </source>
</evidence>
<dbReference type="RefSeq" id="XP_043137799.1">
    <property type="nucleotide sequence ID" value="XM_043280196.1"/>
</dbReference>
<dbReference type="InterPro" id="IPR036188">
    <property type="entry name" value="FAD/NAD-bd_sf"/>
</dbReference>
<dbReference type="GO" id="GO:0004497">
    <property type="term" value="F:monooxygenase activity"/>
    <property type="evidence" value="ECO:0007669"/>
    <property type="project" value="InterPro"/>
</dbReference>
<dbReference type="GeneID" id="66983635"/>
<dbReference type="PANTHER" id="PTHR47356:SF2">
    <property type="entry name" value="FAD-BINDING DOMAIN-CONTAINING PROTEIN-RELATED"/>
    <property type="match status" value="1"/>
</dbReference>
<evidence type="ECO:0008006" key="3">
    <source>
        <dbReference type="Google" id="ProtNLM"/>
    </source>
</evidence>
<organism evidence="1 2">
    <name type="scientific">Aspergillus chevalieri</name>
    <name type="common">Eurotium chevalieri</name>
    <dbReference type="NCBI Taxonomy" id="182096"/>
    <lineage>
        <taxon>Eukaryota</taxon>
        <taxon>Fungi</taxon>
        <taxon>Dikarya</taxon>
        <taxon>Ascomycota</taxon>
        <taxon>Pezizomycotina</taxon>
        <taxon>Eurotiomycetes</taxon>
        <taxon>Eurotiomycetidae</taxon>
        <taxon>Eurotiales</taxon>
        <taxon>Aspergillaceae</taxon>
        <taxon>Aspergillus</taxon>
        <taxon>Aspergillus subgen. Aspergillus</taxon>
    </lineage>
</organism>
<reference evidence="1" key="2">
    <citation type="submission" date="2021-02" db="EMBL/GenBank/DDBJ databases">
        <title>Aspergillus chevalieri M1 genome sequence.</title>
        <authorList>
            <person name="Kadooka C."/>
            <person name="Mori K."/>
            <person name="Futagami T."/>
        </authorList>
    </citation>
    <scope>NUCLEOTIDE SEQUENCE</scope>
    <source>
        <strain evidence="1">M1</strain>
    </source>
</reference>
<protein>
    <recommendedName>
        <fullName evidence="3">FAD-binding domain-containing protein</fullName>
    </recommendedName>
</protein>
<dbReference type="SUPFAM" id="SSF51905">
    <property type="entry name" value="FAD/NAD(P)-binding domain"/>
    <property type="match status" value="1"/>
</dbReference>
<dbReference type="Gene3D" id="3.50.50.60">
    <property type="entry name" value="FAD/NAD(P)-binding domain"/>
    <property type="match status" value="1"/>
</dbReference>
<reference evidence="1" key="1">
    <citation type="submission" date="2021-01" db="EMBL/GenBank/DDBJ databases">
        <authorList>
            <consortium name="Aspergillus chevalieri M1 genome sequencing consortium"/>
            <person name="Kazuki M."/>
            <person name="Futagami T."/>
        </authorList>
    </citation>
    <scope>NUCLEOTIDE SEQUENCE</scope>
    <source>
        <strain evidence="1">M1</strain>
    </source>
</reference>
<keyword evidence="2" id="KW-1185">Reference proteome</keyword>
<dbReference type="EMBL" id="AP024420">
    <property type="protein sequence ID" value="BCR89277.1"/>
    <property type="molecule type" value="Genomic_DNA"/>
</dbReference>